<reference evidence="1" key="1">
    <citation type="journal article" date="2020" name="Stud. Mycol.">
        <title>101 Dothideomycetes genomes: a test case for predicting lifestyles and emergence of pathogens.</title>
        <authorList>
            <person name="Haridas S."/>
            <person name="Albert R."/>
            <person name="Binder M."/>
            <person name="Bloem J."/>
            <person name="Labutti K."/>
            <person name="Salamov A."/>
            <person name="Andreopoulos B."/>
            <person name="Baker S."/>
            <person name="Barry K."/>
            <person name="Bills G."/>
            <person name="Bluhm B."/>
            <person name="Cannon C."/>
            <person name="Castanera R."/>
            <person name="Culley D."/>
            <person name="Daum C."/>
            <person name="Ezra D."/>
            <person name="Gonzalez J."/>
            <person name="Henrissat B."/>
            <person name="Kuo A."/>
            <person name="Liang C."/>
            <person name="Lipzen A."/>
            <person name="Lutzoni F."/>
            <person name="Magnuson J."/>
            <person name="Mondo S."/>
            <person name="Nolan M."/>
            <person name="Ohm R."/>
            <person name="Pangilinan J."/>
            <person name="Park H.-J."/>
            <person name="Ramirez L."/>
            <person name="Alfaro M."/>
            <person name="Sun H."/>
            <person name="Tritt A."/>
            <person name="Yoshinaga Y."/>
            <person name="Zwiers L.-H."/>
            <person name="Turgeon B."/>
            <person name="Goodwin S."/>
            <person name="Spatafora J."/>
            <person name="Crous P."/>
            <person name="Grigoriev I."/>
        </authorList>
    </citation>
    <scope>NUCLEOTIDE SEQUENCE</scope>
    <source>
        <strain evidence="1">ATCC 36951</strain>
    </source>
</reference>
<protein>
    <submittedName>
        <fullName evidence="1">Uncharacterized protein</fullName>
    </submittedName>
</protein>
<accession>A0A6A6CL45</accession>
<dbReference type="EMBL" id="ML993593">
    <property type="protein sequence ID" value="KAF2167343.1"/>
    <property type="molecule type" value="Genomic_DNA"/>
</dbReference>
<keyword evidence="2" id="KW-1185">Reference proteome</keyword>
<dbReference type="Proteomes" id="UP000799537">
    <property type="component" value="Unassembled WGS sequence"/>
</dbReference>
<evidence type="ECO:0000313" key="1">
    <source>
        <dbReference type="EMBL" id="KAF2167343.1"/>
    </source>
</evidence>
<sequence>MIEETHDFGLPLQVFRAASGASVFHGDCATGAGSSLWSGKGLHPLTVSLPSVRVKAKMWEMKMKSNNDGDHFEDLVDEKFCERAPTRSQSDAHIKLEIQAPRETLTENDDEEMHTRNFDKMEMNTSSYLRYTTTTNANDDEDDIPKTKTMAMLRERMRMWMTEKKAGRDTGPGEAIALTPLQADPIARLHGELRDLIYEYLTTGMHVRNPPYVFNRQGRLHLQSGSALTRFGGDAAGFLETNSQYRREFKGILSATTLTHHHVEIVVEMGKSLSTPAFTRVQDTSGLVARGASTLTMWVTLRSGDNPSFIKQLLKPTVVLEAILGQLVNAYESQSPTSPSTEQVAVFLQFDDVRFSNWASTNAILSKAYWKILTWRAVPWLRRRAENIAPDTGNTSYLPDGSTMLSSTPDRISVLIQDPTSSKRLIHAQFRPNQLGIAVLSMLYAVINRDNWRRIRAHQMEIAWSRLLIARNQVQQAVLHIVVTVLQAVVFVSKLATKWKAWALQRAEGQTSGPEEMEA</sequence>
<dbReference type="AlphaFoldDB" id="A0A6A6CL45"/>
<gene>
    <name evidence="1" type="ORF">M409DRAFT_22152</name>
</gene>
<proteinExistence type="predicted"/>
<name>A0A6A6CL45_ZASCE</name>
<organism evidence="1 2">
    <name type="scientific">Zasmidium cellare ATCC 36951</name>
    <dbReference type="NCBI Taxonomy" id="1080233"/>
    <lineage>
        <taxon>Eukaryota</taxon>
        <taxon>Fungi</taxon>
        <taxon>Dikarya</taxon>
        <taxon>Ascomycota</taxon>
        <taxon>Pezizomycotina</taxon>
        <taxon>Dothideomycetes</taxon>
        <taxon>Dothideomycetidae</taxon>
        <taxon>Mycosphaerellales</taxon>
        <taxon>Mycosphaerellaceae</taxon>
        <taxon>Zasmidium</taxon>
    </lineage>
</organism>
<dbReference type="RefSeq" id="XP_033668232.1">
    <property type="nucleotide sequence ID" value="XM_033806207.1"/>
</dbReference>
<evidence type="ECO:0000313" key="2">
    <source>
        <dbReference type="Proteomes" id="UP000799537"/>
    </source>
</evidence>
<dbReference type="GeneID" id="54559479"/>